<sequence>MRCVCVCVCVCRLRALEALLGLIQNCPQDDPQSKKLQEDMEKLRAKFRQVLLTPDHLNLVIVKVVRTG</sequence>
<evidence type="ECO:0000313" key="3">
    <source>
        <dbReference type="Proteomes" id="UP000261360"/>
    </source>
</evidence>
<accession>A0A3B4X1R1</accession>
<keyword evidence="3" id="KW-1185">Reference proteome</keyword>
<reference evidence="2" key="1">
    <citation type="submission" date="2025-08" db="UniProtKB">
        <authorList>
            <consortium name="Ensembl"/>
        </authorList>
    </citation>
    <scope>IDENTIFICATION</scope>
</reference>
<organism evidence="2 3">
    <name type="scientific">Seriola lalandi dorsalis</name>
    <dbReference type="NCBI Taxonomy" id="1841481"/>
    <lineage>
        <taxon>Eukaryota</taxon>
        <taxon>Metazoa</taxon>
        <taxon>Chordata</taxon>
        <taxon>Craniata</taxon>
        <taxon>Vertebrata</taxon>
        <taxon>Euteleostomi</taxon>
        <taxon>Actinopterygii</taxon>
        <taxon>Neopterygii</taxon>
        <taxon>Teleostei</taxon>
        <taxon>Neoteleostei</taxon>
        <taxon>Acanthomorphata</taxon>
        <taxon>Carangaria</taxon>
        <taxon>Carangiformes</taxon>
        <taxon>Carangidae</taxon>
        <taxon>Seriola</taxon>
    </lineage>
</organism>
<feature type="signal peptide" evidence="1">
    <location>
        <begin position="1"/>
        <end position="18"/>
    </location>
</feature>
<dbReference type="Ensembl" id="ENSSLDT00000010540.1">
    <property type="protein sequence ID" value="ENSSLDP00000010171.1"/>
    <property type="gene ID" value="ENSSLDG00000008109.1"/>
</dbReference>
<dbReference type="AlphaFoldDB" id="A0A3B4X1R1"/>
<dbReference type="STRING" id="1841481.ENSSLDP00000010171"/>
<feature type="chain" id="PRO_5017340133" evidence="1">
    <location>
        <begin position="19"/>
        <end position="68"/>
    </location>
</feature>
<keyword evidence="1" id="KW-0732">Signal</keyword>
<protein>
    <submittedName>
        <fullName evidence="2">Uncharacterized protein</fullName>
    </submittedName>
</protein>
<proteinExistence type="predicted"/>
<dbReference type="GeneTree" id="ENSGT01030000239229"/>
<evidence type="ECO:0000313" key="2">
    <source>
        <dbReference type="Ensembl" id="ENSSLDP00000010171.1"/>
    </source>
</evidence>
<name>A0A3B4X1R1_SERLL</name>
<dbReference type="Proteomes" id="UP000261360">
    <property type="component" value="Unplaced"/>
</dbReference>
<evidence type="ECO:0000256" key="1">
    <source>
        <dbReference type="SAM" id="SignalP"/>
    </source>
</evidence>
<reference evidence="2" key="2">
    <citation type="submission" date="2025-09" db="UniProtKB">
        <authorList>
            <consortium name="Ensembl"/>
        </authorList>
    </citation>
    <scope>IDENTIFICATION</scope>
</reference>